<organism evidence="14 15">
    <name type="scientific">candidate division WOR-3 bacterium JGI_Cruoil_03_44_89</name>
    <dbReference type="NCBI Taxonomy" id="1973748"/>
    <lineage>
        <taxon>Bacteria</taxon>
        <taxon>Bacteria division WOR-3</taxon>
    </lineage>
</organism>
<keyword evidence="7 11" id="KW-0560">Oxidoreductase</keyword>
<keyword evidence="2 11" id="KW-0554">One-carbon metabolism</keyword>
<evidence type="ECO:0000259" key="12">
    <source>
        <dbReference type="Pfam" id="PF00763"/>
    </source>
</evidence>
<dbReference type="EMBL" id="NOZQ01000215">
    <property type="protein sequence ID" value="OYD13776.1"/>
    <property type="molecule type" value="Genomic_DNA"/>
</dbReference>
<keyword evidence="9 11" id="KW-0486">Methionine biosynthesis</keyword>
<keyword evidence="4 11" id="KW-0658">Purine biosynthesis</keyword>
<name>A0A235BNJ8_UNCW3</name>
<comment type="similarity">
    <text evidence="11">Belongs to the tetrahydrofolate dehydrogenase/cyclohydrolase family.</text>
</comment>
<dbReference type="GO" id="GO:0006164">
    <property type="term" value="P:purine nucleotide biosynthetic process"/>
    <property type="evidence" value="ECO:0007669"/>
    <property type="project" value="UniProtKB-KW"/>
</dbReference>
<evidence type="ECO:0000259" key="13">
    <source>
        <dbReference type="Pfam" id="PF02882"/>
    </source>
</evidence>
<dbReference type="GO" id="GO:0004488">
    <property type="term" value="F:methylenetetrahydrofolate dehydrogenase (NADP+) activity"/>
    <property type="evidence" value="ECO:0007669"/>
    <property type="project" value="UniProtKB-UniRule"/>
</dbReference>
<evidence type="ECO:0000256" key="2">
    <source>
        <dbReference type="ARBA" id="ARBA00022563"/>
    </source>
</evidence>
<comment type="caution">
    <text evidence="14">The sequence shown here is derived from an EMBL/GenBank/DDBJ whole genome shotgun (WGS) entry which is preliminary data.</text>
</comment>
<dbReference type="GO" id="GO:0005829">
    <property type="term" value="C:cytosol"/>
    <property type="evidence" value="ECO:0007669"/>
    <property type="project" value="TreeGrafter"/>
</dbReference>
<dbReference type="GO" id="GO:0000105">
    <property type="term" value="P:L-histidine biosynthetic process"/>
    <property type="evidence" value="ECO:0007669"/>
    <property type="project" value="UniProtKB-KW"/>
</dbReference>
<evidence type="ECO:0000256" key="8">
    <source>
        <dbReference type="ARBA" id="ARBA00023102"/>
    </source>
</evidence>
<evidence type="ECO:0000256" key="3">
    <source>
        <dbReference type="ARBA" id="ARBA00022605"/>
    </source>
</evidence>
<dbReference type="GO" id="GO:0035999">
    <property type="term" value="P:tetrahydrofolate interconversion"/>
    <property type="evidence" value="ECO:0007669"/>
    <property type="project" value="UniProtKB-UniRule"/>
</dbReference>
<dbReference type="HAMAP" id="MF_01576">
    <property type="entry name" value="THF_DHG_CYH"/>
    <property type="match status" value="1"/>
</dbReference>
<dbReference type="Gene3D" id="3.40.50.10860">
    <property type="entry name" value="Leucine Dehydrogenase, chain A, domain 1"/>
    <property type="match status" value="1"/>
</dbReference>
<evidence type="ECO:0000256" key="5">
    <source>
        <dbReference type="ARBA" id="ARBA00022801"/>
    </source>
</evidence>
<evidence type="ECO:0000256" key="11">
    <source>
        <dbReference type="HAMAP-Rule" id="MF_01576"/>
    </source>
</evidence>
<evidence type="ECO:0000313" key="14">
    <source>
        <dbReference type="EMBL" id="OYD13776.1"/>
    </source>
</evidence>
<dbReference type="PRINTS" id="PR00085">
    <property type="entry name" value="THFDHDRGNASE"/>
</dbReference>
<dbReference type="EC" id="3.5.4.9" evidence="11"/>
<reference evidence="14 15" key="1">
    <citation type="submission" date="2017-07" db="EMBL/GenBank/DDBJ databases">
        <title>Recovery of genomes from metagenomes via a dereplication, aggregation, and scoring strategy.</title>
        <authorList>
            <person name="Sieber C.M."/>
            <person name="Probst A.J."/>
            <person name="Sharrar A."/>
            <person name="Thomas B.C."/>
            <person name="Hess M."/>
            <person name="Tringe S.G."/>
            <person name="Banfield J.F."/>
        </authorList>
    </citation>
    <scope>NUCLEOTIDE SEQUENCE [LARGE SCALE GENOMIC DNA]</scope>
    <source>
        <strain evidence="14">JGI_Cruoil_03_44_89</strain>
    </source>
</reference>
<sequence length="275" mass="29761">MILETKKICNRLRDDIVALAGRKSPLLCCVGFSEDGSTLSYFRSIERAANKTKIRVRKEILKDISVHDTVSFMETLNRDGDINGIVISRPIPLPLQKAGIKNIIDPAKDVDCITDENLGGLITGNVLYTPPTPGAVMEIIKEFNIETTGRNVVVLGRSDVVGKPLALLLLRKGVDATVTVCHSKTRYLISLTRTADILITAVGRPQFLKCNMVKPGTIVIDVGINVKDGRVVGDVDFEDVKRVAGMITPTPGGVGPVTTHILLLNVAKAAKRKAD</sequence>
<comment type="function">
    <text evidence="11">Catalyzes the oxidation of 5,10-methylenetetrahydrofolate to 5,10-methenyltetrahydrofolate and then the hydrolysis of 5,10-methenyltetrahydrofolate to 10-formyltetrahydrofolate.</text>
</comment>
<keyword evidence="10 11" id="KW-0511">Multifunctional enzyme</keyword>
<keyword evidence="3 11" id="KW-0028">Amino-acid biosynthesis</keyword>
<feature type="binding site" evidence="11">
    <location>
        <position position="224"/>
    </location>
    <ligand>
        <name>NADP(+)</name>
        <dbReference type="ChEBI" id="CHEBI:58349"/>
    </ligand>
</feature>
<dbReference type="Gene3D" id="3.40.50.720">
    <property type="entry name" value="NAD(P)-binding Rossmann-like Domain"/>
    <property type="match status" value="1"/>
</dbReference>
<keyword evidence="5 11" id="KW-0378">Hydrolase</keyword>
<dbReference type="AlphaFoldDB" id="A0A235BNJ8"/>
<dbReference type="EC" id="1.5.1.5" evidence="11"/>
<dbReference type="PANTHER" id="PTHR48099">
    <property type="entry name" value="C-1-TETRAHYDROFOLATE SYNTHASE, CYTOPLASMIC-RELATED"/>
    <property type="match status" value="1"/>
</dbReference>
<dbReference type="InterPro" id="IPR046346">
    <property type="entry name" value="Aminoacid_DH-like_N_sf"/>
</dbReference>
<comment type="catalytic activity">
    <reaction evidence="11">
        <text>(6R)-5,10-methenyltetrahydrofolate + H2O = (6R)-10-formyltetrahydrofolate + H(+)</text>
        <dbReference type="Rhea" id="RHEA:23700"/>
        <dbReference type="ChEBI" id="CHEBI:15377"/>
        <dbReference type="ChEBI" id="CHEBI:15378"/>
        <dbReference type="ChEBI" id="CHEBI:57455"/>
        <dbReference type="ChEBI" id="CHEBI:195366"/>
        <dbReference type="EC" id="3.5.4.9"/>
    </reaction>
</comment>
<evidence type="ECO:0000256" key="1">
    <source>
        <dbReference type="ARBA" id="ARBA00004777"/>
    </source>
</evidence>
<proteinExistence type="inferred from homology"/>
<dbReference type="CDD" id="cd01080">
    <property type="entry name" value="NAD_bind_m-THF_DH_Cyclohyd"/>
    <property type="match status" value="1"/>
</dbReference>
<accession>A0A235BNJ8</accession>
<comment type="subunit">
    <text evidence="11">Homodimer.</text>
</comment>
<evidence type="ECO:0000256" key="4">
    <source>
        <dbReference type="ARBA" id="ARBA00022755"/>
    </source>
</evidence>
<evidence type="ECO:0000256" key="6">
    <source>
        <dbReference type="ARBA" id="ARBA00022857"/>
    </source>
</evidence>
<dbReference type="FunFam" id="3.40.50.720:FF:000094">
    <property type="entry name" value="Bifunctional protein FolD"/>
    <property type="match status" value="1"/>
</dbReference>
<evidence type="ECO:0000256" key="7">
    <source>
        <dbReference type="ARBA" id="ARBA00023002"/>
    </source>
</evidence>
<keyword evidence="8 11" id="KW-0368">Histidine biosynthesis</keyword>
<dbReference type="InterPro" id="IPR020630">
    <property type="entry name" value="THF_DH/CycHdrlase_cat_dom"/>
</dbReference>
<feature type="domain" description="Tetrahydrofolate dehydrogenase/cyclohydrolase catalytic" evidence="12">
    <location>
        <begin position="6"/>
        <end position="111"/>
    </location>
</feature>
<evidence type="ECO:0000256" key="10">
    <source>
        <dbReference type="ARBA" id="ARBA00023268"/>
    </source>
</evidence>
<protein>
    <recommendedName>
        <fullName evidence="11">Bifunctional protein FolD</fullName>
    </recommendedName>
    <domain>
        <recommendedName>
            <fullName evidence="11">Methylenetetrahydrofolate dehydrogenase</fullName>
            <ecNumber evidence="11">1.5.1.5</ecNumber>
        </recommendedName>
    </domain>
    <domain>
        <recommendedName>
            <fullName evidence="11">Methenyltetrahydrofolate cyclohydrolase</fullName>
            <ecNumber evidence="11">3.5.4.9</ecNumber>
        </recommendedName>
    </domain>
</protein>
<dbReference type="Proteomes" id="UP000215215">
    <property type="component" value="Unassembled WGS sequence"/>
</dbReference>
<dbReference type="InterPro" id="IPR020631">
    <property type="entry name" value="THF_DH/CycHdrlase_NAD-bd_dom"/>
</dbReference>
<dbReference type="PANTHER" id="PTHR48099:SF5">
    <property type="entry name" value="C-1-TETRAHYDROFOLATE SYNTHASE, CYTOPLASMIC"/>
    <property type="match status" value="1"/>
</dbReference>
<keyword evidence="6 11" id="KW-0521">NADP</keyword>
<comment type="catalytic activity">
    <reaction evidence="11">
        <text>(6R)-5,10-methylene-5,6,7,8-tetrahydrofolate + NADP(+) = (6R)-5,10-methenyltetrahydrofolate + NADPH</text>
        <dbReference type="Rhea" id="RHEA:22812"/>
        <dbReference type="ChEBI" id="CHEBI:15636"/>
        <dbReference type="ChEBI" id="CHEBI:57455"/>
        <dbReference type="ChEBI" id="CHEBI:57783"/>
        <dbReference type="ChEBI" id="CHEBI:58349"/>
        <dbReference type="EC" id="1.5.1.5"/>
    </reaction>
</comment>
<dbReference type="InterPro" id="IPR000672">
    <property type="entry name" value="THF_DH/CycHdrlase"/>
</dbReference>
<dbReference type="SUPFAM" id="SSF53223">
    <property type="entry name" value="Aminoacid dehydrogenase-like, N-terminal domain"/>
    <property type="match status" value="1"/>
</dbReference>
<evidence type="ECO:0000256" key="9">
    <source>
        <dbReference type="ARBA" id="ARBA00023167"/>
    </source>
</evidence>
<feature type="binding site" evidence="11">
    <location>
        <begin position="156"/>
        <end position="158"/>
    </location>
    <ligand>
        <name>NADP(+)</name>
        <dbReference type="ChEBI" id="CHEBI:58349"/>
    </ligand>
</feature>
<evidence type="ECO:0000313" key="15">
    <source>
        <dbReference type="Proteomes" id="UP000215215"/>
    </source>
</evidence>
<dbReference type="UniPathway" id="UPA00193"/>
<gene>
    <name evidence="11" type="primary">folD</name>
    <name evidence="14" type="ORF">CH333_09960</name>
</gene>
<feature type="domain" description="Tetrahydrofolate dehydrogenase/cyclohydrolase NAD(P)-binding" evidence="13">
    <location>
        <begin position="130"/>
        <end position="273"/>
    </location>
</feature>
<dbReference type="GO" id="GO:0004477">
    <property type="term" value="F:methenyltetrahydrofolate cyclohydrolase activity"/>
    <property type="evidence" value="ECO:0007669"/>
    <property type="project" value="UniProtKB-UniRule"/>
</dbReference>
<dbReference type="InterPro" id="IPR036291">
    <property type="entry name" value="NAD(P)-bd_dom_sf"/>
</dbReference>
<dbReference type="Pfam" id="PF00763">
    <property type="entry name" value="THF_DHG_CYH"/>
    <property type="match status" value="1"/>
</dbReference>
<dbReference type="GO" id="GO:0009086">
    <property type="term" value="P:methionine biosynthetic process"/>
    <property type="evidence" value="ECO:0007669"/>
    <property type="project" value="UniProtKB-KW"/>
</dbReference>
<dbReference type="SUPFAM" id="SSF51735">
    <property type="entry name" value="NAD(P)-binding Rossmann-fold domains"/>
    <property type="match status" value="1"/>
</dbReference>
<comment type="pathway">
    <text evidence="1 11">One-carbon metabolism; tetrahydrofolate interconversion.</text>
</comment>
<comment type="caution">
    <text evidence="11">Lacks conserved residue(s) required for the propagation of feature annotation.</text>
</comment>
<dbReference type="Pfam" id="PF02882">
    <property type="entry name" value="THF_DHG_CYH_C"/>
    <property type="match status" value="1"/>
</dbReference>